<accession>A0A9D4I015</accession>
<feature type="compositionally biased region" description="Polar residues" evidence="1">
    <location>
        <begin position="44"/>
        <end position="84"/>
    </location>
</feature>
<evidence type="ECO:0000256" key="1">
    <source>
        <dbReference type="SAM" id="MobiDB-lite"/>
    </source>
</evidence>
<name>A0A9D4I015_DREPO</name>
<feature type="region of interest" description="Disordered" evidence="1">
    <location>
        <begin position="23"/>
        <end position="105"/>
    </location>
</feature>
<organism evidence="2 3">
    <name type="scientific">Dreissena polymorpha</name>
    <name type="common">Zebra mussel</name>
    <name type="synonym">Mytilus polymorpha</name>
    <dbReference type="NCBI Taxonomy" id="45954"/>
    <lineage>
        <taxon>Eukaryota</taxon>
        <taxon>Metazoa</taxon>
        <taxon>Spiralia</taxon>
        <taxon>Lophotrochozoa</taxon>
        <taxon>Mollusca</taxon>
        <taxon>Bivalvia</taxon>
        <taxon>Autobranchia</taxon>
        <taxon>Heteroconchia</taxon>
        <taxon>Euheterodonta</taxon>
        <taxon>Imparidentia</taxon>
        <taxon>Neoheterodontei</taxon>
        <taxon>Myida</taxon>
        <taxon>Dreissenoidea</taxon>
        <taxon>Dreissenidae</taxon>
        <taxon>Dreissena</taxon>
    </lineage>
</organism>
<proteinExistence type="predicted"/>
<feature type="compositionally biased region" description="Polar residues" evidence="1">
    <location>
        <begin position="23"/>
        <end position="37"/>
    </location>
</feature>
<evidence type="ECO:0000313" key="2">
    <source>
        <dbReference type="EMBL" id="KAH3737276.1"/>
    </source>
</evidence>
<comment type="caution">
    <text evidence="2">The sequence shown here is derived from an EMBL/GenBank/DDBJ whole genome shotgun (WGS) entry which is preliminary data.</text>
</comment>
<dbReference type="EMBL" id="JAIWYP010000011">
    <property type="protein sequence ID" value="KAH3737276.1"/>
    <property type="molecule type" value="Genomic_DNA"/>
</dbReference>
<keyword evidence="3" id="KW-1185">Reference proteome</keyword>
<dbReference type="AlphaFoldDB" id="A0A9D4I015"/>
<sequence>MNICEIFNRSFLTPAQLKYHNQSRANLQQNLTHSQSGYPYHPHGSSTSSNIPKDQTSRIPRNVPLTSEPTSNDQQTKPANSNSQKSEDHDDEGGTHSNNWSFESN</sequence>
<feature type="compositionally biased region" description="Basic and acidic residues" evidence="1">
    <location>
        <begin position="85"/>
        <end position="94"/>
    </location>
</feature>
<feature type="compositionally biased region" description="Polar residues" evidence="1">
    <location>
        <begin position="95"/>
        <end position="105"/>
    </location>
</feature>
<evidence type="ECO:0000313" key="3">
    <source>
        <dbReference type="Proteomes" id="UP000828390"/>
    </source>
</evidence>
<reference evidence="2" key="1">
    <citation type="journal article" date="2019" name="bioRxiv">
        <title>The Genome of the Zebra Mussel, Dreissena polymorpha: A Resource for Invasive Species Research.</title>
        <authorList>
            <person name="McCartney M.A."/>
            <person name="Auch B."/>
            <person name="Kono T."/>
            <person name="Mallez S."/>
            <person name="Zhang Y."/>
            <person name="Obille A."/>
            <person name="Becker A."/>
            <person name="Abrahante J.E."/>
            <person name="Garbe J."/>
            <person name="Badalamenti J.P."/>
            <person name="Herman A."/>
            <person name="Mangelson H."/>
            <person name="Liachko I."/>
            <person name="Sullivan S."/>
            <person name="Sone E.D."/>
            <person name="Koren S."/>
            <person name="Silverstein K.A.T."/>
            <person name="Beckman K.B."/>
            <person name="Gohl D.M."/>
        </authorList>
    </citation>
    <scope>NUCLEOTIDE SEQUENCE</scope>
    <source>
        <strain evidence="2">Duluth1</strain>
        <tissue evidence="2">Whole animal</tissue>
    </source>
</reference>
<gene>
    <name evidence="2" type="ORF">DPMN_043859</name>
</gene>
<protein>
    <submittedName>
        <fullName evidence="2">Uncharacterized protein</fullName>
    </submittedName>
</protein>
<dbReference type="Proteomes" id="UP000828390">
    <property type="component" value="Unassembled WGS sequence"/>
</dbReference>
<reference evidence="2" key="2">
    <citation type="submission" date="2020-11" db="EMBL/GenBank/DDBJ databases">
        <authorList>
            <person name="McCartney M.A."/>
            <person name="Auch B."/>
            <person name="Kono T."/>
            <person name="Mallez S."/>
            <person name="Becker A."/>
            <person name="Gohl D.M."/>
            <person name="Silverstein K.A.T."/>
            <person name="Koren S."/>
            <person name="Bechman K.B."/>
            <person name="Herman A."/>
            <person name="Abrahante J.E."/>
            <person name="Garbe J."/>
        </authorList>
    </citation>
    <scope>NUCLEOTIDE SEQUENCE</scope>
    <source>
        <strain evidence="2">Duluth1</strain>
        <tissue evidence="2">Whole animal</tissue>
    </source>
</reference>